<dbReference type="Gene3D" id="3.40.50.1820">
    <property type="entry name" value="alpha/beta hydrolase"/>
    <property type="match status" value="1"/>
</dbReference>
<protein>
    <submittedName>
        <fullName evidence="2">Alpha/beta hydrolase</fullName>
    </submittedName>
</protein>
<evidence type="ECO:0000313" key="2">
    <source>
        <dbReference type="EMBL" id="ATB31416.1"/>
    </source>
</evidence>
<dbReference type="InterPro" id="IPR029058">
    <property type="entry name" value="AB_hydrolase_fold"/>
</dbReference>
<sequence length="260" mass="28675">MPFAHINHQDIYFEDSGGSGPALVLAHGFLMDGRMFDAQAEALAPEFRVIRWDARAQGRTRWDGRPFSLYDSAADAFALMDHLGLPRAFIGGLSQGGYCALRMALRAPERVRGLVLMSTSGTLNPAEGPGYRQVRDLWGSPGATENIVRSYASLIIGDERFYSPWMDRWRQTPRDAFVAAINNLLERDDIQPRLGDIRCPAIVFHGLADVAIPVSEGGVLHDALPGRTRFVPVHEGAHAISLTHPQVVNPPLLEFLRAHS</sequence>
<name>A0A250IKF9_9BACT</name>
<dbReference type="RefSeq" id="WP_095979749.1">
    <property type="nucleotide sequence ID" value="NZ_CP022163.1"/>
</dbReference>
<dbReference type="Proteomes" id="UP000217289">
    <property type="component" value="Chromosome"/>
</dbReference>
<keyword evidence="3" id="KW-1185">Reference proteome</keyword>
<dbReference type="Pfam" id="PF00561">
    <property type="entry name" value="Abhydrolase_1"/>
    <property type="match status" value="1"/>
</dbReference>
<dbReference type="AlphaFoldDB" id="A0A250IKF9"/>
<dbReference type="InterPro" id="IPR050471">
    <property type="entry name" value="AB_hydrolase"/>
</dbReference>
<dbReference type="SUPFAM" id="SSF53474">
    <property type="entry name" value="alpha/beta-Hydrolases"/>
    <property type="match status" value="1"/>
</dbReference>
<gene>
    <name evidence="2" type="ORF">MEBOL_004879</name>
</gene>
<reference evidence="2 3" key="1">
    <citation type="submission" date="2017-06" db="EMBL/GenBank/DDBJ databases">
        <authorList>
            <person name="Kim H.J."/>
            <person name="Triplett B.A."/>
        </authorList>
    </citation>
    <scope>NUCLEOTIDE SEQUENCE [LARGE SCALE GENOMIC DNA]</scope>
    <source>
        <strain evidence="2 3">DSM 14713</strain>
    </source>
</reference>
<dbReference type="EMBL" id="CP022163">
    <property type="protein sequence ID" value="ATB31416.1"/>
    <property type="molecule type" value="Genomic_DNA"/>
</dbReference>
<keyword evidence="2" id="KW-0378">Hydrolase</keyword>
<dbReference type="PRINTS" id="PR00111">
    <property type="entry name" value="ABHYDROLASE"/>
</dbReference>
<evidence type="ECO:0000259" key="1">
    <source>
        <dbReference type="Pfam" id="PF00561"/>
    </source>
</evidence>
<feature type="domain" description="AB hydrolase-1" evidence="1">
    <location>
        <begin position="21"/>
        <end position="148"/>
    </location>
</feature>
<dbReference type="PANTHER" id="PTHR43433">
    <property type="entry name" value="HYDROLASE, ALPHA/BETA FOLD FAMILY PROTEIN"/>
    <property type="match status" value="1"/>
</dbReference>
<accession>A0A250IKF9</accession>
<dbReference type="OrthoDB" id="5338718at2"/>
<dbReference type="KEGG" id="mbd:MEBOL_004879"/>
<dbReference type="InterPro" id="IPR000073">
    <property type="entry name" value="AB_hydrolase_1"/>
</dbReference>
<proteinExistence type="predicted"/>
<evidence type="ECO:0000313" key="3">
    <source>
        <dbReference type="Proteomes" id="UP000217289"/>
    </source>
</evidence>
<organism evidence="2 3">
    <name type="scientific">Melittangium boletus DSM 14713</name>
    <dbReference type="NCBI Taxonomy" id="1294270"/>
    <lineage>
        <taxon>Bacteria</taxon>
        <taxon>Pseudomonadati</taxon>
        <taxon>Myxococcota</taxon>
        <taxon>Myxococcia</taxon>
        <taxon>Myxococcales</taxon>
        <taxon>Cystobacterineae</taxon>
        <taxon>Archangiaceae</taxon>
        <taxon>Melittangium</taxon>
    </lineage>
</organism>
<dbReference type="GO" id="GO:0016787">
    <property type="term" value="F:hydrolase activity"/>
    <property type="evidence" value="ECO:0007669"/>
    <property type="project" value="UniProtKB-KW"/>
</dbReference>
<dbReference type="PANTHER" id="PTHR43433:SF1">
    <property type="entry name" value="BLL5160 PROTEIN"/>
    <property type="match status" value="1"/>
</dbReference>